<keyword evidence="6" id="KW-1185">Reference proteome</keyword>
<sequence>MNGAEPNRMSRLVAALALLILTACSSSTTATLVAVYSLQRHGARNVLPKGILLTEGDLIGGPTLLPEGQYQTYTAGAAFRARYIDAATCAAASTCLAVAGGAANSSSGGAGVVKYGVINQPDVQFGNWDTYVRSSALDRTIMSGLCFFNGIFPADPAAVSAGRYLPTGAQVVPVYTQSDADDILIRAYTKCPAYQAALSDWFRSAEFAAQEAASGPLRAEVQAAMPATDTSLQNWWNVYDRINVWRTYGVGDRTPNFTDAQFAKIQSLAYWLETTKMRSNMTRSLLGGPTLGDLLSQLQAAANAVRTGAQYYYKLLSLSGHYNTQLGVLAALELDAYPPAANFTWFRNIPKLAAVMAFELHAAAAPAAAGGAAGSGATEFFVRLVAQDGPTAPYVTLPLPCEGAAAAAAVGAGACRLEDFVAYAAPRALSSAAEWCAACGNMGVSACRMAQLTAQGGGGSSSSDWKIAVSVVVTAVGVALLAGLAAWLWVRRRTASPAAAAAEYGGTGGGGAASGGGSKGQLQAELAGAQFRYGLANTI</sequence>
<feature type="chain" id="PRO_5007561816" evidence="4">
    <location>
        <begin position="31"/>
        <end position="539"/>
    </location>
</feature>
<feature type="transmembrane region" description="Helical" evidence="3">
    <location>
        <begin position="467"/>
        <end position="490"/>
    </location>
</feature>
<dbReference type="PANTHER" id="PTHR11567:SF110">
    <property type="entry name" value="2-PHOSPHOXYLOSE PHOSPHATASE 1"/>
    <property type="match status" value="1"/>
</dbReference>
<protein>
    <submittedName>
        <fullName evidence="5">Uncharacterized protein</fullName>
    </submittedName>
</protein>
<gene>
    <name evidence="5" type="ORF">GPECTOR_356g120</name>
</gene>
<evidence type="ECO:0000313" key="5">
    <source>
        <dbReference type="EMBL" id="KXZ41623.1"/>
    </source>
</evidence>
<name>A0A150FVH6_GONPE</name>
<dbReference type="InterPro" id="IPR029033">
    <property type="entry name" value="His_PPase_superfam"/>
</dbReference>
<comment type="caution">
    <text evidence="5">The sequence shown here is derived from an EMBL/GenBank/DDBJ whole genome shotgun (WGS) entry which is preliminary data.</text>
</comment>
<dbReference type="InterPro" id="IPR050645">
    <property type="entry name" value="Histidine_acid_phosphatase"/>
</dbReference>
<keyword evidence="3" id="KW-0472">Membrane</keyword>
<keyword evidence="3" id="KW-0812">Transmembrane</keyword>
<organism evidence="5 6">
    <name type="scientific">Gonium pectorale</name>
    <name type="common">Green alga</name>
    <dbReference type="NCBI Taxonomy" id="33097"/>
    <lineage>
        <taxon>Eukaryota</taxon>
        <taxon>Viridiplantae</taxon>
        <taxon>Chlorophyta</taxon>
        <taxon>core chlorophytes</taxon>
        <taxon>Chlorophyceae</taxon>
        <taxon>CS clade</taxon>
        <taxon>Chlamydomonadales</taxon>
        <taxon>Volvocaceae</taxon>
        <taxon>Gonium</taxon>
    </lineage>
</organism>
<feature type="signal peptide" evidence="4">
    <location>
        <begin position="1"/>
        <end position="30"/>
    </location>
</feature>
<dbReference type="AlphaFoldDB" id="A0A150FVH6"/>
<evidence type="ECO:0000256" key="2">
    <source>
        <dbReference type="ARBA" id="ARBA00022801"/>
    </source>
</evidence>
<dbReference type="OrthoDB" id="258392at2759"/>
<dbReference type="EMBL" id="LSYV01000354">
    <property type="protein sequence ID" value="KXZ41623.1"/>
    <property type="molecule type" value="Genomic_DNA"/>
</dbReference>
<dbReference type="SUPFAM" id="SSF53254">
    <property type="entry name" value="Phosphoglycerate mutase-like"/>
    <property type="match status" value="1"/>
</dbReference>
<evidence type="ECO:0000256" key="1">
    <source>
        <dbReference type="ARBA" id="ARBA00005375"/>
    </source>
</evidence>
<keyword evidence="4" id="KW-0732">Signal</keyword>
<dbReference type="STRING" id="33097.A0A150FVH6"/>
<proteinExistence type="inferred from homology"/>
<keyword evidence="2" id="KW-0378">Hydrolase</keyword>
<dbReference type="GO" id="GO:0016791">
    <property type="term" value="F:phosphatase activity"/>
    <property type="evidence" value="ECO:0007669"/>
    <property type="project" value="TreeGrafter"/>
</dbReference>
<dbReference type="InterPro" id="IPR000560">
    <property type="entry name" value="His_Pase_clade-2"/>
</dbReference>
<evidence type="ECO:0000313" key="6">
    <source>
        <dbReference type="Proteomes" id="UP000075714"/>
    </source>
</evidence>
<dbReference type="Proteomes" id="UP000075714">
    <property type="component" value="Unassembled WGS sequence"/>
</dbReference>
<evidence type="ECO:0000256" key="3">
    <source>
        <dbReference type="SAM" id="Phobius"/>
    </source>
</evidence>
<dbReference type="PANTHER" id="PTHR11567">
    <property type="entry name" value="ACID PHOSPHATASE-RELATED"/>
    <property type="match status" value="1"/>
</dbReference>
<comment type="similarity">
    <text evidence="1">Belongs to the histidine acid phosphatase family.</text>
</comment>
<dbReference type="Pfam" id="PF00328">
    <property type="entry name" value="His_Phos_2"/>
    <property type="match status" value="1"/>
</dbReference>
<reference evidence="6" key="1">
    <citation type="journal article" date="2016" name="Nat. Commun.">
        <title>The Gonium pectorale genome demonstrates co-option of cell cycle regulation during the evolution of multicellularity.</title>
        <authorList>
            <person name="Hanschen E.R."/>
            <person name="Marriage T.N."/>
            <person name="Ferris P.J."/>
            <person name="Hamaji T."/>
            <person name="Toyoda A."/>
            <person name="Fujiyama A."/>
            <person name="Neme R."/>
            <person name="Noguchi H."/>
            <person name="Minakuchi Y."/>
            <person name="Suzuki M."/>
            <person name="Kawai-Toyooka H."/>
            <person name="Smith D.R."/>
            <person name="Sparks H."/>
            <person name="Anderson J."/>
            <person name="Bakaric R."/>
            <person name="Luria V."/>
            <person name="Karger A."/>
            <person name="Kirschner M.W."/>
            <person name="Durand P.M."/>
            <person name="Michod R.E."/>
            <person name="Nozaki H."/>
            <person name="Olson B.J."/>
        </authorList>
    </citation>
    <scope>NUCLEOTIDE SEQUENCE [LARGE SCALE GENOMIC DNA]</scope>
    <source>
        <strain evidence="6">NIES-2863</strain>
    </source>
</reference>
<accession>A0A150FVH6</accession>
<evidence type="ECO:0000256" key="4">
    <source>
        <dbReference type="SAM" id="SignalP"/>
    </source>
</evidence>
<keyword evidence="3" id="KW-1133">Transmembrane helix</keyword>
<dbReference type="Gene3D" id="3.40.50.1240">
    <property type="entry name" value="Phosphoglycerate mutase-like"/>
    <property type="match status" value="1"/>
</dbReference>
<dbReference type="CDD" id="cd07061">
    <property type="entry name" value="HP_HAP_like"/>
    <property type="match status" value="1"/>
</dbReference>